<evidence type="ECO:0000256" key="1">
    <source>
        <dbReference type="SAM" id="MobiDB-lite"/>
    </source>
</evidence>
<protein>
    <submittedName>
        <fullName evidence="2">Uncharacterized protein</fullName>
    </submittedName>
</protein>
<gene>
    <name evidence="2" type="ORF">GCM10023321_37080</name>
</gene>
<proteinExistence type="predicted"/>
<organism evidence="2 3">
    <name type="scientific">Pseudonocardia eucalypti</name>
    <dbReference type="NCBI Taxonomy" id="648755"/>
    <lineage>
        <taxon>Bacteria</taxon>
        <taxon>Bacillati</taxon>
        <taxon>Actinomycetota</taxon>
        <taxon>Actinomycetes</taxon>
        <taxon>Pseudonocardiales</taxon>
        <taxon>Pseudonocardiaceae</taxon>
        <taxon>Pseudonocardia</taxon>
    </lineage>
</organism>
<feature type="compositionally biased region" description="Low complexity" evidence="1">
    <location>
        <begin position="13"/>
        <end position="36"/>
    </location>
</feature>
<comment type="caution">
    <text evidence="2">The sequence shown here is derived from an EMBL/GenBank/DDBJ whole genome shotgun (WGS) entry which is preliminary data.</text>
</comment>
<evidence type="ECO:0000313" key="3">
    <source>
        <dbReference type="Proteomes" id="UP001428817"/>
    </source>
</evidence>
<accession>A0ABP9Q7M5</accession>
<evidence type="ECO:0000313" key="2">
    <source>
        <dbReference type="EMBL" id="GAA5157997.1"/>
    </source>
</evidence>
<sequence>MAHWKPSAQSRHSNAGVAAASASSSAYGGTATTPSTHPSRSIPAPTRRQPPRTSRFPRSVWAAHPFWRRHPDY</sequence>
<name>A0ABP9Q7M5_9PSEU</name>
<reference evidence="3" key="1">
    <citation type="journal article" date="2019" name="Int. J. Syst. Evol. Microbiol.">
        <title>The Global Catalogue of Microorganisms (GCM) 10K type strain sequencing project: providing services to taxonomists for standard genome sequencing and annotation.</title>
        <authorList>
            <consortium name="The Broad Institute Genomics Platform"/>
            <consortium name="The Broad Institute Genome Sequencing Center for Infectious Disease"/>
            <person name="Wu L."/>
            <person name="Ma J."/>
        </authorList>
    </citation>
    <scope>NUCLEOTIDE SEQUENCE [LARGE SCALE GENOMIC DNA]</scope>
    <source>
        <strain evidence="3">JCM 18303</strain>
    </source>
</reference>
<dbReference type="EMBL" id="BAABJP010000015">
    <property type="protein sequence ID" value="GAA5157997.1"/>
    <property type="molecule type" value="Genomic_DNA"/>
</dbReference>
<keyword evidence="3" id="KW-1185">Reference proteome</keyword>
<dbReference type="Proteomes" id="UP001428817">
    <property type="component" value="Unassembled WGS sequence"/>
</dbReference>
<feature type="region of interest" description="Disordered" evidence="1">
    <location>
        <begin position="1"/>
        <end position="61"/>
    </location>
</feature>